<name>A0A0E4BVT2_9BRAD</name>
<sequence>MIEDGAALHFERRILLDAGDLVRRDVASELVLAREQPVDAARDFRDFEEADALERRTAAPIFIVCFQRQRDVGLSSTTR</sequence>
<protein>
    <submittedName>
        <fullName evidence="1">Uncharacterized protein</fullName>
    </submittedName>
</protein>
<organism evidence="1 2">
    <name type="scientific">Bradyrhizobium diazoefficiens</name>
    <dbReference type="NCBI Taxonomy" id="1355477"/>
    <lineage>
        <taxon>Bacteria</taxon>
        <taxon>Pseudomonadati</taxon>
        <taxon>Pseudomonadota</taxon>
        <taxon>Alphaproteobacteria</taxon>
        <taxon>Hyphomicrobiales</taxon>
        <taxon>Nitrobacteraceae</taxon>
        <taxon>Bradyrhizobium</taxon>
    </lineage>
</organism>
<evidence type="ECO:0000313" key="2">
    <source>
        <dbReference type="Proteomes" id="UP000063308"/>
    </source>
</evidence>
<proteinExistence type="predicted"/>
<accession>A0A0E4BVT2</accession>
<evidence type="ECO:0000313" key="1">
    <source>
        <dbReference type="EMBL" id="BAR62252.1"/>
    </source>
</evidence>
<reference evidence="1 2" key="1">
    <citation type="submission" date="2014-11" db="EMBL/GenBank/DDBJ databases">
        <title>Symbiosis island explosion on the genome of extra-slow-growing strains of soybean bradyrhizobia with massive insertion sequences.</title>
        <authorList>
            <person name="Iida T."/>
            <person name="Minamisawa K."/>
        </authorList>
    </citation>
    <scope>NUCLEOTIDE SEQUENCE [LARGE SCALE GENOMIC DNA]</scope>
    <source>
        <strain evidence="1 2">NK6</strain>
    </source>
</reference>
<dbReference type="AlphaFoldDB" id="A0A0E4BVT2"/>
<dbReference type="EMBL" id="AP014685">
    <property type="protein sequence ID" value="BAR62252.1"/>
    <property type="molecule type" value="Genomic_DNA"/>
</dbReference>
<gene>
    <name evidence="1" type="ORF">NK6_9109</name>
</gene>
<dbReference type="Proteomes" id="UP000063308">
    <property type="component" value="Chromosome"/>
</dbReference>